<accession>M3I157</accession>
<evidence type="ECO:0000313" key="1">
    <source>
        <dbReference type="EMBL" id="EMG09166.1"/>
    </source>
</evidence>
<gene>
    <name evidence="1" type="ORF">LEP1GSC151_0185</name>
</gene>
<reference evidence="1 2" key="1">
    <citation type="submission" date="2013-02" db="EMBL/GenBank/DDBJ databases">
        <authorList>
            <person name="Harkins D.M."/>
            <person name="Durkin A.S."/>
            <person name="Brinkac L.M."/>
            <person name="Haft D.H."/>
            <person name="Selengut J.D."/>
            <person name="Sanka R."/>
            <person name="DePew J."/>
            <person name="Purushe J."/>
            <person name="Tulsiani S.M."/>
            <person name="Graham G.C."/>
            <person name="Burns M.-A."/>
            <person name="Dohnt M.F."/>
            <person name="Smythe L.D."/>
            <person name="McKay D.B."/>
            <person name="Craig S.B."/>
            <person name="Vinetz J.M."/>
            <person name="Sutton G.G."/>
            <person name="Nierman W.C."/>
            <person name="Fouts D.E."/>
        </authorList>
    </citation>
    <scope>NUCLEOTIDE SEQUENCE [LARGE SCALE GENOMIC DNA]</scope>
    <source>
        <strain evidence="1 2">LT2186</strain>
    </source>
</reference>
<comment type="caution">
    <text evidence="1">The sequence shown here is derived from an EMBL/GenBank/DDBJ whole genome shotgun (WGS) entry which is preliminary data.</text>
</comment>
<organism evidence="1 2">
    <name type="scientific">Leptospira interrogans serovar Grippotyphosa str. LT2186</name>
    <dbReference type="NCBI Taxonomy" id="1001599"/>
    <lineage>
        <taxon>Bacteria</taxon>
        <taxon>Pseudomonadati</taxon>
        <taxon>Spirochaetota</taxon>
        <taxon>Spirochaetia</taxon>
        <taxon>Leptospirales</taxon>
        <taxon>Leptospiraceae</taxon>
        <taxon>Leptospira</taxon>
    </lineage>
</organism>
<dbReference type="BioCyc" id="LINT1001599:G11K9-5644-MONOMER"/>
<sequence>MLKNQFSIGSRCIETVDRNSFVNLHYVFLNSIRNKKLQ</sequence>
<proteinExistence type="predicted"/>
<dbReference type="EMBL" id="AFME02000338">
    <property type="protein sequence ID" value="EMG09166.1"/>
    <property type="molecule type" value="Genomic_DNA"/>
</dbReference>
<protein>
    <submittedName>
        <fullName evidence="1">Uncharacterized protein</fullName>
    </submittedName>
</protein>
<dbReference type="Proteomes" id="UP000011776">
    <property type="component" value="Unassembled WGS sequence"/>
</dbReference>
<name>M3I157_LEPIR</name>
<dbReference type="AlphaFoldDB" id="M3I157"/>
<evidence type="ECO:0000313" key="2">
    <source>
        <dbReference type="Proteomes" id="UP000011776"/>
    </source>
</evidence>